<accession>A0ABU6CX52</accession>
<evidence type="ECO:0000259" key="4">
    <source>
        <dbReference type="Pfam" id="PF01345"/>
    </source>
</evidence>
<evidence type="ECO:0000259" key="5">
    <source>
        <dbReference type="Pfam" id="PF17210"/>
    </source>
</evidence>
<evidence type="ECO:0000256" key="1">
    <source>
        <dbReference type="ARBA" id="ARBA00004613"/>
    </source>
</evidence>
<dbReference type="SUPFAM" id="SSF63825">
    <property type="entry name" value="YWTD domain"/>
    <property type="match status" value="1"/>
</dbReference>
<keyword evidence="7" id="KW-1185">Reference proteome</keyword>
<dbReference type="Pfam" id="PF01345">
    <property type="entry name" value="DUF11"/>
    <property type="match status" value="1"/>
</dbReference>
<dbReference type="EMBL" id="JAYMYJ010000052">
    <property type="protein sequence ID" value="MEB4590689.1"/>
    <property type="molecule type" value="Genomic_DNA"/>
</dbReference>
<dbReference type="NCBIfam" id="TIGR01451">
    <property type="entry name" value="B_ant_repeat"/>
    <property type="match status" value="1"/>
</dbReference>
<evidence type="ECO:0000256" key="3">
    <source>
        <dbReference type="ARBA" id="ARBA00022729"/>
    </source>
</evidence>
<sequence>MAGVTAKAFDADDPPSAPTAVATSAANGNYTLTGLQTGAKYRLEFSWGESWLKPGVAGGTSVQFVTNGATGVNVAVNDPAQYCQANPEVGVTRMVRDGFSTKPVIQSFDYSSSGDDRSTLTEFAHESDNIGALWGTAYRRDTKKLYASALLRRHTSEGSLGFGGIYEIDVTNPSAGPVKWLAVSNAGSLSKARGIPDDGSPSYDSEAYPLTGKISLGDIDVSDDGKTLYAMNLNTRSLVPIDIDTKTEGTPIPVGDPGCANPDDVRPWAVGVHEGNVYVGVVCSNESVGSIDSHFKAYVRKLTGSSFTTVASMPLNYEKDWAAIGLYPTPKNNCSEEAGWFPWVTATSPTDSGMTGCRGISEPNTAIHPQPILSDIEFDVDGSIILGFLDRIALQGGEDNLPPFTEYTTLFNVYSGGDIRRICNVNGSYVAEGGTGCAFNGGQNGSKKNEFYQGDPMMFSYDGQPANLEAAHSEVSLGSLALLPGKGEVMLTVYDPIYDRNGTGSRWASNGVRWLSNTNGDLVKSFEIVRKKQAVPSGSSALYVDKADSDFGKTAGLGDLVLLCDEAPLEAGNRVWFDADGDGIQDADESGVNGVQVKLTCGTDEATVTTANGGNFLFSNASGGNAAFMAPGKSCRISIAKGQTPLNGYSLTTKDADGVTDNDPLTDLRDSDASNNAGTAEIAFAVGSAGASNHTLDFGYRTTPACHLNTPTVSAACNDNGTSTDPSDDTFNYTINATGDNTGATYSISGDDVQSGVAYGSEQGPYGSFPISNGTLNLTLADVDNATCSLSNVTVAAPATCSTQVDLRLEKSVNKASAQRGDTVVYTLTVTNDSKNPATGVKITDILPPGVTLAAAAPVAQQGTYTPATGIWALGDLGAGQAATLTITVTVN</sequence>
<reference evidence="7" key="1">
    <citation type="submission" date="2023-07" db="EMBL/GenBank/DDBJ databases">
        <title>The carbon used by Thiothrix.</title>
        <authorList>
            <person name="Chen L."/>
        </authorList>
    </citation>
    <scope>NUCLEOTIDE SEQUENCE [LARGE SCALE GENOMIC DNA]</scope>
</reference>
<organism evidence="6 7">
    <name type="scientific">Candidatus Thiothrix phosphatis</name>
    <dbReference type="NCBI Taxonomy" id="3112415"/>
    <lineage>
        <taxon>Bacteria</taxon>
        <taxon>Pseudomonadati</taxon>
        <taxon>Pseudomonadota</taxon>
        <taxon>Gammaproteobacteria</taxon>
        <taxon>Thiotrichales</taxon>
        <taxon>Thiotrichaceae</taxon>
        <taxon>Thiothrix</taxon>
    </lineage>
</organism>
<protein>
    <submittedName>
        <fullName evidence="6">SdrD B-like domain-containing protein</fullName>
    </submittedName>
</protein>
<dbReference type="RefSeq" id="WP_324694053.1">
    <property type="nucleotide sequence ID" value="NZ_JAYMYJ010000052.1"/>
</dbReference>
<dbReference type="SUPFAM" id="SSF117074">
    <property type="entry name" value="Hypothetical protein PA1324"/>
    <property type="match status" value="1"/>
</dbReference>
<comment type="subcellular location">
    <subcellularLocation>
        <location evidence="1">Secreted</location>
    </subcellularLocation>
</comment>
<dbReference type="Gene3D" id="2.60.40.1170">
    <property type="entry name" value="Mu homology domain, subdomain B"/>
    <property type="match status" value="1"/>
</dbReference>
<name>A0ABU6CX52_9GAMM</name>
<dbReference type="InterPro" id="IPR013783">
    <property type="entry name" value="Ig-like_fold"/>
</dbReference>
<dbReference type="Gene3D" id="2.60.40.10">
    <property type="entry name" value="Immunoglobulins"/>
    <property type="match status" value="1"/>
</dbReference>
<keyword evidence="3" id="KW-0732">Signal</keyword>
<evidence type="ECO:0000313" key="7">
    <source>
        <dbReference type="Proteomes" id="UP001308005"/>
    </source>
</evidence>
<gene>
    <name evidence="6" type="ORF">VSS37_06840</name>
</gene>
<evidence type="ECO:0000256" key="2">
    <source>
        <dbReference type="ARBA" id="ARBA00022525"/>
    </source>
</evidence>
<keyword evidence="2" id="KW-0964">Secreted</keyword>
<dbReference type="Pfam" id="PF17210">
    <property type="entry name" value="SdrD_B"/>
    <property type="match status" value="1"/>
</dbReference>
<proteinExistence type="predicted"/>
<dbReference type="InterPro" id="IPR001434">
    <property type="entry name" value="OmcB-like_DUF11"/>
</dbReference>
<comment type="caution">
    <text evidence="6">The sequence shown here is derived from an EMBL/GenBank/DDBJ whole genome shotgun (WGS) entry which is preliminary data.</text>
</comment>
<feature type="domain" description="SD-repeat containing protein B" evidence="5">
    <location>
        <begin position="571"/>
        <end position="700"/>
    </location>
</feature>
<dbReference type="InterPro" id="IPR051172">
    <property type="entry name" value="Chlamydia_OmcB"/>
</dbReference>
<dbReference type="InterPro" id="IPR033764">
    <property type="entry name" value="Sdr_B"/>
</dbReference>
<dbReference type="InterPro" id="IPR047589">
    <property type="entry name" value="DUF11_rpt"/>
</dbReference>
<evidence type="ECO:0000313" key="6">
    <source>
        <dbReference type="EMBL" id="MEB4590689.1"/>
    </source>
</evidence>
<dbReference type="PANTHER" id="PTHR34819">
    <property type="entry name" value="LARGE CYSTEINE-RICH PERIPLASMIC PROTEIN OMCB"/>
    <property type="match status" value="1"/>
</dbReference>
<dbReference type="PANTHER" id="PTHR34819:SF3">
    <property type="entry name" value="CELL SURFACE PROTEIN"/>
    <property type="match status" value="1"/>
</dbReference>
<feature type="domain" description="DUF11" evidence="4">
    <location>
        <begin position="806"/>
        <end position="891"/>
    </location>
</feature>
<dbReference type="Proteomes" id="UP001308005">
    <property type="component" value="Unassembled WGS sequence"/>
</dbReference>